<dbReference type="SUPFAM" id="SSF55154">
    <property type="entry name" value="CYTH-like phosphatases"/>
    <property type="match status" value="1"/>
</dbReference>
<gene>
    <name evidence="3" type="ORF">ROA7450_00438</name>
</gene>
<dbReference type="InterPro" id="IPR023577">
    <property type="entry name" value="CYTH_domain"/>
</dbReference>
<dbReference type="OrthoDB" id="9805588at2"/>
<evidence type="ECO:0000313" key="3">
    <source>
        <dbReference type="EMBL" id="SLN16559.1"/>
    </source>
</evidence>
<keyword evidence="4" id="KW-1185">Reference proteome</keyword>
<dbReference type="SMART" id="SM01118">
    <property type="entry name" value="CYTH"/>
    <property type="match status" value="1"/>
</dbReference>
<feature type="domain" description="CYTH" evidence="2">
    <location>
        <begin position="2"/>
        <end position="152"/>
    </location>
</feature>
<dbReference type="CDD" id="cd07891">
    <property type="entry name" value="CYTH-like_CthTTM-like_1"/>
    <property type="match status" value="1"/>
</dbReference>
<organism evidence="3 4">
    <name type="scientific">Roseovarius albus</name>
    <dbReference type="NCBI Taxonomy" id="1247867"/>
    <lineage>
        <taxon>Bacteria</taxon>
        <taxon>Pseudomonadati</taxon>
        <taxon>Pseudomonadota</taxon>
        <taxon>Alphaproteobacteria</taxon>
        <taxon>Rhodobacterales</taxon>
        <taxon>Roseobacteraceae</taxon>
        <taxon>Roseovarius</taxon>
    </lineage>
</organism>
<dbReference type="RefSeq" id="WP_085804007.1">
    <property type="nucleotide sequence ID" value="NZ_FWFX01000001.1"/>
</dbReference>
<feature type="active site" description="Proton acceptor" evidence="1">
    <location>
        <position position="33"/>
    </location>
</feature>
<dbReference type="Proteomes" id="UP000193061">
    <property type="component" value="Unassembled WGS sequence"/>
</dbReference>
<dbReference type="Gene3D" id="2.40.320.10">
    <property type="entry name" value="Hypothetical Protein Pfu-838710-001"/>
    <property type="match status" value="1"/>
</dbReference>
<dbReference type="InterPro" id="IPR033469">
    <property type="entry name" value="CYTH-like_dom_sf"/>
</dbReference>
<dbReference type="PROSITE" id="PS51707">
    <property type="entry name" value="CYTH"/>
    <property type="match status" value="1"/>
</dbReference>
<dbReference type="PIRSF" id="PIRSF016487">
    <property type="entry name" value="CYTH_UCP016487"/>
    <property type="match status" value="1"/>
</dbReference>
<dbReference type="InterPro" id="IPR012042">
    <property type="entry name" value="NeuTTM/CthTTM-like"/>
</dbReference>
<evidence type="ECO:0000313" key="4">
    <source>
        <dbReference type="Proteomes" id="UP000193061"/>
    </source>
</evidence>
<sequence length="152" mass="17819">MAQEIERKFLIDQTHPEVTALMQTKGSHIKQGYIMSDPKGVVRVRRMDDKAYLTIKGPNTGITRDEFEYQIPVEHAEHLLATMCSKIIEKQRYAYPLENGHFAEVDVFPQIDLWLAEVELPTKDTDFQKPDWFRKEVSTDPYYFNNNIAKRI</sequence>
<dbReference type="AlphaFoldDB" id="A0A1X6YBM7"/>
<name>A0A1X6YBM7_9RHOB</name>
<dbReference type="PANTHER" id="PTHR40114:SF1">
    <property type="entry name" value="SLR0698 PROTEIN"/>
    <property type="match status" value="1"/>
</dbReference>
<proteinExistence type="predicted"/>
<evidence type="ECO:0000256" key="1">
    <source>
        <dbReference type="PIRSR" id="PIRSR016487-1"/>
    </source>
</evidence>
<dbReference type="PANTHER" id="PTHR40114">
    <property type="entry name" value="SLR0698 PROTEIN"/>
    <property type="match status" value="1"/>
</dbReference>
<dbReference type="EMBL" id="FWFX01000001">
    <property type="protein sequence ID" value="SLN16559.1"/>
    <property type="molecule type" value="Genomic_DNA"/>
</dbReference>
<protein>
    <submittedName>
        <fullName evidence="3">CYTH domain protein</fullName>
    </submittedName>
</protein>
<evidence type="ECO:0000259" key="2">
    <source>
        <dbReference type="PROSITE" id="PS51707"/>
    </source>
</evidence>
<reference evidence="3 4" key="1">
    <citation type="submission" date="2017-03" db="EMBL/GenBank/DDBJ databases">
        <authorList>
            <person name="Afonso C.L."/>
            <person name="Miller P.J."/>
            <person name="Scott M.A."/>
            <person name="Spackman E."/>
            <person name="Goraichik I."/>
            <person name="Dimitrov K.M."/>
            <person name="Suarez D.L."/>
            <person name="Swayne D.E."/>
        </authorList>
    </citation>
    <scope>NUCLEOTIDE SEQUENCE [LARGE SCALE GENOMIC DNA]</scope>
    <source>
        <strain evidence="3 4">CECT 7450</strain>
    </source>
</reference>
<dbReference type="Pfam" id="PF01928">
    <property type="entry name" value="CYTH"/>
    <property type="match status" value="1"/>
</dbReference>
<accession>A0A1X6YBM7</accession>